<evidence type="ECO:0000259" key="12">
    <source>
        <dbReference type="PROSITE" id="PS50885"/>
    </source>
</evidence>
<keyword evidence="9" id="KW-0175">Coiled coil</keyword>
<comment type="similarity">
    <text evidence="7">Belongs to the methyl-accepting chemotaxis (MCP) protein family.</text>
</comment>
<evidence type="ECO:0000313" key="14">
    <source>
        <dbReference type="Proteomes" id="UP000482487"/>
    </source>
</evidence>
<keyword evidence="14" id="KW-1185">Reference proteome</keyword>
<accession>A0A7C9MV80</accession>
<dbReference type="Pfam" id="PF00672">
    <property type="entry name" value="HAMP"/>
    <property type="match status" value="1"/>
</dbReference>
<feature type="domain" description="HAMP" evidence="12">
    <location>
        <begin position="268"/>
        <end position="320"/>
    </location>
</feature>
<evidence type="ECO:0000256" key="3">
    <source>
        <dbReference type="ARBA" id="ARBA00022692"/>
    </source>
</evidence>
<dbReference type="Pfam" id="PF00015">
    <property type="entry name" value="MCPsignal"/>
    <property type="match status" value="1"/>
</dbReference>
<dbReference type="SMART" id="SM00283">
    <property type="entry name" value="MA"/>
    <property type="match status" value="1"/>
</dbReference>
<keyword evidence="4 10" id="KW-1133">Transmembrane helix</keyword>
<protein>
    <submittedName>
        <fullName evidence="13">HAMP domain-containing protein</fullName>
    </submittedName>
</protein>
<dbReference type="PROSITE" id="PS50111">
    <property type="entry name" value="CHEMOTAXIS_TRANSDUC_2"/>
    <property type="match status" value="1"/>
</dbReference>
<keyword evidence="6 8" id="KW-0807">Transducer</keyword>
<evidence type="ECO:0000256" key="7">
    <source>
        <dbReference type="ARBA" id="ARBA00029447"/>
    </source>
</evidence>
<dbReference type="PANTHER" id="PTHR32089:SF112">
    <property type="entry name" value="LYSOZYME-LIKE PROTEIN-RELATED"/>
    <property type="match status" value="1"/>
</dbReference>
<dbReference type="EMBL" id="WVUD01000014">
    <property type="protein sequence ID" value="MYL83394.1"/>
    <property type="molecule type" value="Genomic_DNA"/>
</dbReference>
<dbReference type="AlphaFoldDB" id="A0A7C9MV80"/>
<evidence type="ECO:0000256" key="6">
    <source>
        <dbReference type="ARBA" id="ARBA00023224"/>
    </source>
</evidence>
<dbReference type="Gene3D" id="3.30.450.20">
    <property type="entry name" value="PAS domain"/>
    <property type="match status" value="1"/>
</dbReference>
<feature type="transmembrane region" description="Helical" evidence="10">
    <location>
        <begin position="244"/>
        <end position="268"/>
    </location>
</feature>
<dbReference type="SMART" id="SM01049">
    <property type="entry name" value="Cache_2"/>
    <property type="match status" value="1"/>
</dbReference>
<proteinExistence type="inferred from homology"/>
<name>A0A7C9MV80_9BACT</name>
<evidence type="ECO:0000256" key="5">
    <source>
        <dbReference type="ARBA" id="ARBA00023136"/>
    </source>
</evidence>
<evidence type="ECO:0000256" key="8">
    <source>
        <dbReference type="PROSITE-ProRule" id="PRU00284"/>
    </source>
</evidence>
<keyword evidence="3 10" id="KW-0812">Transmembrane</keyword>
<evidence type="ECO:0000313" key="13">
    <source>
        <dbReference type="EMBL" id="MYL83394.1"/>
    </source>
</evidence>
<dbReference type="PANTHER" id="PTHR32089">
    <property type="entry name" value="METHYL-ACCEPTING CHEMOTAXIS PROTEIN MCPB"/>
    <property type="match status" value="1"/>
</dbReference>
<evidence type="ECO:0000259" key="11">
    <source>
        <dbReference type="PROSITE" id="PS50111"/>
    </source>
</evidence>
<evidence type="ECO:0000256" key="4">
    <source>
        <dbReference type="ARBA" id="ARBA00022989"/>
    </source>
</evidence>
<feature type="transmembrane region" description="Helical" evidence="10">
    <location>
        <begin position="47"/>
        <end position="69"/>
    </location>
</feature>
<reference evidence="13 14" key="1">
    <citation type="submission" date="2020-01" db="EMBL/GenBank/DDBJ databases">
        <title>Genome sequence of Desulfovibrio aerotolerans DSM 16695(T).</title>
        <authorList>
            <person name="Karnachuk O."/>
            <person name="Avakyan M."/>
            <person name="Mardanov A."/>
            <person name="Kadnikov V."/>
            <person name="Ravin N."/>
        </authorList>
    </citation>
    <scope>NUCLEOTIDE SEQUENCE [LARGE SCALE GENOMIC DNA]</scope>
    <source>
        <strain evidence="13 14">DSM 16695</strain>
    </source>
</reference>
<dbReference type="Proteomes" id="UP000482487">
    <property type="component" value="Unassembled WGS sequence"/>
</dbReference>
<feature type="coiled-coil region" evidence="9">
    <location>
        <begin position="319"/>
        <end position="356"/>
    </location>
</feature>
<dbReference type="CDD" id="cd06225">
    <property type="entry name" value="HAMP"/>
    <property type="match status" value="1"/>
</dbReference>
<dbReference type="SMART" id="SM00304">
    <property type="entry name" value="HAMP"/>
    <property type="match status" value="1"/>
</dbReference>
<dbReference type="SUPFAM" id="SSF58104">
    <property type="entry name" value="Methyl-accepting chemotaxis protein (MCP) signaling domain"/>
    <property type="match status" value="1"/>
</dbReference>
<evidence type="ECO:0000256" key="1">
    <source>
        <dbReference type="ARBA" id="ARBA00004651"/>
    </source>
</evidence>
<comment type="caution">
    <text evidence="13">The sequence shown here is derived from an EMBL/GenBank/DDBJ whole genome shotgun (WGS) entry which is preliminary data.</text>
</comment>
<evidence type="ECO:0000256" key="9">
    <source>
        <dbReference type="SAM" id="Coils"/>
    </source>
</evidence>
<organism evidence="13 14">
    <name type="scientific">Solidesulfovibrio aerotolerans</name>
    <dbReference type="NCBI Taxonomy" id="295255"/>
    <lineage>
        <taxon>Bacteria</taxon>
        <taxon>Pseudomonadati</taxon>
        <taxon>Thermodesulfobacteriota</taxon>
        <taxon>Desulfovibrionia</taxon>
        <taxon>Desulfovibrionales</taxon>
        <taxon>Desulfovibrionaceae</taxon>
        <taxon>Solidesulfovibrio</taxon>
    </lineage>
</organism>
<keyword evidence="5 10" id="KW-0472">Membrane</keyword>
<dbReference type="CDD" id="cd11386">
    <property type="entry name" value="MCP_signal"/>
    <property type="match status" value="1"/>
</dbReference>
<dbReference type="InterPro" id="IPR004089">
    <property type="entry name" value="MCPsignal_dom"/>
</dbReference>
<dbReference type="FunFam" id="1.10.287.950:FF:000001">
    <property type="entry name" value="Methyl-accepting chemotaxis sensory transducer"/>
    <property type="match status" value="1"/>
</dbReference>
<sequence length="652" mass="68063">MALEISYRRNQIPYPAACPQTPGGGAPVAATDTTVSGSPSLLRRVNLTWRFALLLTLITLFAAGMLLAFHLGLQQLLEHNVAAAQALMLDGQRQKLKIASDAMAAAIAAMVKDVPQPQARQTIIRTMVDAYRFEDDQSGYFFVYQGTTNIALPPAKDKQGKDLGDLKDSGGVYFVRELLARAKAGGGFVTYVFPKPGQGEQPKLAYATMIPGTELWIGTGVYIDNVERAKAAIRQDSEKRIRDTLAVIAGCSVATLAVLIGLCGLIIASITRPIRQATDAARRCAGGDLDVRLDAVGNDEAAQMQTALNTMVVTLRDNITAIEAKTAEAQDKAQAAQQATALAQEASAKAELAKAEGLSQAAQRLGGVVSVVTEASTELSQRIETSTQGAQEQSQRMTETATAMEEMNATVLEVAKNAANAAATTDAARGRAAEGAGVVDKVVAAIAKVQEQALVMKTDMDTLGRSAQDIGAILNVISDIADQTNLLALNAAIEAARAGDAGRGFAVVADEVRKLAEKTMTATKEVGTAIDGIQQAARRNVDNVDAAAGAVAEATTLAATAGDSLGQIVGLVERASDQVRSIATAAEEQSSTSDEINRSVDAVSAISAATSQAMGEASRAVAELTRQARELTLLMQELETEGARASAPAALA</sequence>
<dbReference type="Gene3D" id="1.10.287.950">
    <property type="entry name" value="Methyl-accepting chemotaxis protein"/>
    <property type="match status" value="1"/>
</dbReference>
<keyword evidence="2" id="KW-1003">Cell membrane</keyword>
<comment type="subcellular location">
    <subcellularLocation>
        <location evidence="1">Cell membrane</location>
        <topology evidence="1">Multi-pass membrane protein</topology>
    </subcellularLocation>
</comment>
<dbReference type="GO" id="GO:0005886">
    <property type="term" value="C:plasma membrane"/>
    <property type="evidence" value="ECO:0007669"/>
    <property type="project" value="UniProtKB-SubCell"/>
</dbReference>
<dbReference type="InterPro" id="IPR003660">
    <property type="entry name" value="HAMP_dom"/>
</dbReference>
<dbReference type="Pfam" id="PF17200">
    <property type="entry name" value="sCache_2"/>
    <property type="match status" value="1"/>
</dbReference>
<dbReference type="PROSITE" id="PS50885">
    <property type="entry name" value="HAMP"/>
    <property type="match status" value="1"/>
</dbReference>
<dbReference type="GO" id="GO:0007165">
    <property type="term" value="P:signal transduction"/>
    <property type="evidence" value="ECO:0007669"/>
    <property type="project" value="UniProtKB-KW"/>
</dbReference>
<feature type="domain" description="Methyl-accepting transducer" evidence="11">
    <location>
        <begin position="368"/>
        <end position="604"/>
    </location>
</feature>
<dbReference type="Gene3D" id="1.10.8.500">
    <property type="entry name" value="HAMP domain in histidine kinase"/>
    <property type="match status" value="1"/>
</dbReference>
<evidence type="ECO:0000256" key="10">
    <source>
        <dbReference type="SAM" id="Phobius"/>
    </source>
</evidence>
<dbReference type="GO" id="GO:0006935">
    <property type="term" value="P:chemotaxis"/>
    <property type="evidence" value="ECO:0007669"/>
    <property type="project" value="UniProtKB-ARBA"/>
</dbReference>
<evidence type="ECO:0000256" key="2">
    <source>
        <dbReference type="ARBA" id="ARBA00022475"/>
    </source>
</evidence>
<dbReference type="OrthoDB" id="9787709at2"/>
<gene>
    <name evidence="13" type="ORF">GTA51_09675</name>
</gene>
<dbReference type="InterPro" id="IPR033480">
    <property type="entry name" value="sCache_2"/>
</dbReference>